<dbReference type="Gramene" id="OIT36727">
    <property type="protein sequence ID" value="OIT36727"/>
    <property type="gene ID" value="A4A49_65505"/>
</dbReference>
<feature type="compositionally biased region" description="Acidic residues" evidence="1">
    <location>
        <begin position="56"/>
        <end position="69"/>
    </location>
</feature>
<protein>
    <submittedName>
        <fullName evidence="2">Uncharacterized protein</fullName>
    </submittedName>
</protein>
<feature type="region of interest" description="Disordered" evidence="1">
    <location>
        <begin position="36"/>
        <end position="69"/>
    </location>
</feature>
<evidence type="ECO:0000313" key="2">
    <source>
        <dbReference type="EMBL" id="OIT36727.1"/>
    </source>
</evidence>
<feature type="non-terminal residue" evidence="2">
    <location>
        <position position="1"/>
    </location>
</feature>
<feature type="compositionally biased region" description="Polar residues" evidence="1">
    <location>
        <begin position="38"/>
        <end position="53"/>
    </location>
</feature>
<feature type="non-terminal residue" evidence="2">
    <location>
        <position position="111"/>
    </location>
</feature>
<dbReference type="AlphaFoldDB" id="A0A314L6J9"/>
<accession>A0A314L6J9</accession>
<reference evidence="2" key="1">
    <citation type="submission" date="2016-11" db="EMBL/GenBank/DDBJ databases">
        <title>The genome of Nicotiana attenuata.</title>
        <authorList>
            <person name="Xu S."/>
            <person name="Brockmoeller T."/>
            <person name="Gaquerel E."/>
            <person name="Navarro A."/>
            <person name="Kuhl H."/>
            <person name="Gase K."/>
            <person name="Ling Z."/>
            <person name="Zhou W."/>
            <person name="Kreitzer C."/>
            <person name="Stanke M."/>
            <person name="Tang H."/>
            <person name="Lyons E."/>
            <person name="Pandey P."/>
            <person name="Pandey S.P."/>
            <person name="Timmermann B."/>
            <person name="Baldwin I.T."/>
        </authorList>
    </citation>
    <scope>NUCLEOTIDE SEQUENCE [LARGE SCALE GENOMIC DNA]</scope>
    <source>
        <strain evidence="2">UT</strain>
    </source>
</reference>
<organism evidence="2 3">
    <name type="scientific">Nicotiana attenuata</name>
    <name type="common">Coyote tobacco</name>
    <dbReference type="NCBI Taxonomy" id="49451"/>
    <lineage>
        <taxon>Eukaryota</taxon>
        <taxon>Viridiplantae</taxon>
        <taxon>Streptophyta</taxon>
        <taxon>Embryophyta</taxon>
        <taxon>Tracheophyta</taxon>
        <taxon>Spermatophyta</taxon>
        <taxon>Magnoliopsida</taxon>
        <taxon>eudicotyledons</taxon>
        <taxon>Gunneridae</taxon>
        <taxon>Pentapetalae</taxon>
        <taxon>asterids</taxon>
        <taxon>lamiids</taxon>
        <taxon>Solanales</taxon>
        <taxon>Solanaceae</taxon>
        <taxon>Nicotianoideae</taxon>
        <taxon>Nicotianeae</taxon>
        <taxon>Nicotiana</taxon>
    </lineage>
</organism>
<dbReference type="Proteomes" id="UP000187609">
    <property type="component" value="Unassembled WGS sequence"/>
</dbReference>
<dbReference type="EMBL" id="MJEQ01000399">
    <property type="protein sequence ID" value="OIT36727.1"/>
    <property type="molecule type" value="Genomic_DNA"/>
</dbReference>
<name>A0A314L6J9_NICAT</name>
<comment type="caution">
    <text evidence="2">The sequence shown here is derived from an EMBL/GenBank/DDBJ whole genome shotgun (WGS) entry which is preliminary data.</text>
</comment>
<evidence type="ECO:0000256" key="1">
    <source>
        <dbReference type="SAM" id="MobiDB-lite"/>
    </source>
</evidence>
<feature type="region of interest" description="Disordered" evidence="1">
    <location>
        <begin position="1"/>
        <end position="21"/>
    </location>
</feature>
<keyword evidence="3" id="KW-1185">Reference proteome</keyword>
<gene>
    <name evidence="2" type="ORF">A4A49_65505</name>
</gene>
<proteinExistence type="predicted"/>
<sequence length="111" mass="12301">ISSSGDLHGGAQPESGYENPYRQMVLDAVGSNFDHGLSWQSYNNTEPESSHSYEPSIEEEPNPSTEEEPNLECQRFYDLLPAADAKLYPGSSLSTRSSLQMLNIKMENTLS</sequence>
<evidence type="ECO:0000313" key="3">
    <source>
        <dbReference type="Proteomes" id="UP000187609"/>
    </source>
</evidence>